<accession>A0A0L8GRL8</accession>
<gene>
    <name evidence="2" type="ORF">OCBIM_22029116mg</name>
</gene>
<evidence type="ECO:0000256" key="1">
    <source>
        <dbReference type="SAM" id="MobiDB-lite"/>
    </source>
</evidence>
<evidence type="ECO:0000313" key="2">
    <source>
        <dbReference type="EMBL" id="KOF79696.1"/>
    </source>
</evidence>
<dbReference type="EMBL" id="KQ420658">
    <property type="protein sequence ID" value="KOF79696.1"/>
    <property type="molecule type" value="Genomic_DNA"/>
</dbReference>
<proteinExistence type="predicted"/>
<feature type="compositionally biased region" description="Polar residues" evidence="1">
    <location>
        <begin position="31"/>
        <end position="42"/>
    </location>
</feature>
<name>A0A0L8GRL8_OCTBM</name>
<sequence length="51" mass="5650">MQKKSRLEAPNRTGSFSIPVSPQVFIRGYPSNKTRGVQSQPAKMNKMAQDG</sequence>
<organism evidence="2">
    <name type="scientific">Octopus bimaculoides</name>
    <name type="common">California two-spotted octopus</name>
    <dbReference type="NCBI Taxonomy" id="37653"/>
    <lineage>
        <taxon>Eukaryota</taxon>
        <taxon>Metazoa</taxon>
        <taxon>Spiralia</taxon>
        <taxon>Lophotrochozoa</taxon>
        <taxon>Mollusca</taxon>
        <taxon>Cephalopoda</taxon>
        <taxon>Coleoidea</taxon>
        <taxon>Octopodiformes</taxon>
        <taxon>Octopoda</taxon>
        <taxon>Incirrata</taxon>
        <taxon>Octopodidae</taxon>
        <taxon>Octopus</taxon>
    </lineage>
</organism>
<reference evidence="2" key="1">
    <citation type="submission" date="2015-07" db="EMBL/GenBank/DDBJ databases">
        <title>MeaNS - Measles Nucleotide Surveillance Program.</title>
        <authorList>
            <person name="Tran T."/>
            <person name="Druce J."/>
        </authorList>
    </citation>
    <scope>NUCLEOTIDE SEQUENCE</scope>
    <source>
        <strain evidence="2">UCB-OBI-ISO-001</strain>
        <tissue evidence="2">Gonad</tissue>
    </source>
</reference>
<protein>
    <submittedName>
        <fullName evidence="2">Uncharacterized protein</fullName>
    </submittedName>
</protein>
<feature type="region of interest" description="Disordered" evidence="1">
    <location>
        <begin position="27"/>
        <end position="51"/>
    </location>
</feature>
<dbReference type="AlphaFoldDB" id="A0A0L8GRL8"/>